<dbReference type="Proteomes" id="UP000198806">
    <property type="component" value="Unassembled WGS sequence"/>
</dbReference>
<organism evidence="1 2">
    <name type="scientific">Anaerocolumna aminovalerica</name>
    <dbReference type="NCBI Taxonomy" id="1527"/>
    <lineage>
        <taxon>Bacteria</taxon>
        <taxon>Bacillati</taxon>
        <taxon>Bacillota</taxon>
        <taxon>Clostridia</taxon>
        <taxon>Lachnospirales</taxon>
        <taxon>Lachnospiraceae</taxon>
        <taxon>Anaerocolumna</taxon>
    </lineage>
</organism>
<dbReference type="AlphaFoldDB" id="A0A1I5J586"/>
<accession>A0A1I5J586</accession>
<protein>
    <submittedName>
        <fullName evidence="1">Uncharacterized protein</fullName>
    </submittedName>
</protein>
<evidence type="ECO:0000313" key="1">
    <source>
        <dbReference type="EMBL" id="SFO67541.1"/>
    </source>
</evidence>
<reference evidence="1 2" key="1">
    <citation type="submission" date="2016-10" db="EMBL/GenBank/DDBJ databases">
        <authorList>
            <person name="de Groot N.N."/>
        </authorList>
    </citation>
    <scope>NUCLEOTIDE SEQUENCE [LARGE SCALE GENOMIC DNA]</scope>
    <source>
        <strain evidence="1 2">DSM 1283</strain>
    </source>
</reference>
<dbReference type="STRING" id="1527.SAMN04489757_1664"/>
<dbReference type="RefSeq" id="WP_091689278.1">
    <property type="nucleotide sequence ID" value="NZ_BAABFM010000009.1"/>
</dbReference>
<name>A0A1I5J586_9FIRM</name>
<dbReference type="OrthoDB" id="9965134at2"/>
<gene>
    <name evidence="1" type="ORF">SAMN04489757_1664</name>
</gene>
<sequence>MQIEDIIYSRAKERLKNYSRTVKKNINEKVIYECAVIQYMIRQDYRDDTRLYSISLGLYEEEREKVMKLCKKINKNEEHYEKALDACKDALDYMELVMRPRVNMEY</sequence>
<evidence type="ECO:0000313" key="2">
    <source>
        <dbReference type="Proteomes" id="UP000198806"/>
    </source>
</evidence>
<dbReference type="EMBL" id="FOWD01000066">
    <property type="protein sequence ID" value="SFO67541.1"/>
    <property type="molecule type" value="Genomic_DNA"/>
</dbReference>
<keyword evidence="2" id="KW-1185">Reference proteome</keyword>
<proteinExistence type="predicted"/>